<evidence type="ECO:0000313" key="1">
    <source>
        <dbReference type="EMBL" id="KAI4370824.1"/>
    </source>
</evidence>
<sequence length="233" mass="24975">MAGDGDAGLAGDPTDIESRGGLRGEGFGKGGKEDEEEECGSGEVVTVVVTPAAVIKECLLRGDSSHEQCRICQEDKEEVLIDLGCHCRGGLAKAHKSCIDAWFRSRGSNKCEICQKAATNILPPDSVPTANFWVWRMDQNPRGSTETEQHSRACFTPLWVAFSILIGGLLLDVLISITLGVSALPVNIIIGVIVLLGLGTALRLALEFCQDWSSRRVVHRVDTAVDVGYPSAL</sequence>
<dbReference type="EMBL" id="CM042884">
    <property type="protein sequence ID" value="KAI4370824.1"/>
    <property type="molecule type" value="Genomic_DNA"/>
</dbReference>
<keyword evidence="2" id="KW-1185">Reference proteome</keyword>
<organism evidence="1 2">
    <name type="scientific">Melastoma candidum</name>
    <dbReference type="NCBI Taxonomy" id="119954"/>
    <lineage>
        <taxon>Eukaryota</taxon>
        <taxon>Viridiplantae</taxon>
        <taxon>Streptophyta</taxon>
        <taxon>Embryophyta</taxon>
        <taxon>Tracheophyta</taxon>
        <taxon>Spermatophyta</taxon>
        <taxon>Magnoliopsida</taxon>
        <taxon>eudicotyledons</taxon>
        <taxon>Gunneridae</taxon>
        <taxon>Pentapetalae</taxon>
        <taxon>rosids</taxon>
        <taxon>malvids</taxon>
        <taxon>Myrtales</taxon>
        <taxon>Melastomataceae</taxon>
        <taxon>Melastomatoideae</taxon>
        <taxon>Melastomateae</taxon>
        <taxon>Melastoma</taxon>
    </lineage>
</organism>
<gene>
    <name evidence="1" type="ORF">MLD38_019131</name>
</gene>
<name>A0ACB9QW11_9MYRT</name>
<protein>
    <submittedName>
        <fullName evidence="1">Uncharacterized protein</fullName>
    </submittedName>
</protein>
<proteinExistence type="predicted"/>
<accession>A0ACB9QW11</accession>
<comment type="caution">
    <text evidence="1">The sequence shown here is derived from an EMBL/GenBank/DDBJ whole genome shotgun (WGS) entry which is preliminary data.</text>
</comment>
<dbReference type="Proteomes" id="UP001057402">
    <property type="component" value="Chromosome 5"/>
</dbReference>
<evidence type="ECO:0000313" key="2">
    <source>
        <dbReference type="Proteomes" id="UP001057402"/>
    </source>
</evidence>
<reference evidence="2" key="1">
    <citation type="journal article" date="2023" name="Front. Plant Sci.">
        <title>Chromosomal-level genome assembly of Melastoma candidum provides insights into trichome evolution.</title>
        <authorList>
            <person name="Zhong Y."/>
            <person name="Wu W."/>
            <person name="Sun C."/>
            <person name="Zou P."/>
            <person name="Liu Y."/>
            <person name="Dai S."/>
            <person name="Zhou R."/>
        </authorList>
    </citation>
    <scope>NUCLEOTIDE SEQUENCE [LARGE SCALE GENOMIC DNA]</scope>
</reference>